<protein>
    <submittedName>
        <fullName evidence="1">Uncharacterized protein</fullName>
    </submittedName>
</protein>
<reference evidence="1 2" key="1">
    <citation type="journal article" date="2024" name="G3 (Bethesda)">
        <title>Genome assembly of Hibiscus sabdariffa L. provides insights into metabolisms of medicinal natural products.</title>
        <authorList>
            <person name="Kim T."/>
        </authorList>
    </citation>
    <scope>NUCLEOTIDE SEQUENCE [LARGE SCALE GENOMIC DNA]</scope>
    <source>
        <strain evidence="1">TK-2024</strain>
        <tissue evidence="1">Old leaves</tissue>
    </source>
</reference>
<sequence>MDQSNIVFGWDLGLRAPPRHTAAAPTSRLLRDEGVGTVLNSPAQFSQPRNFREVNIMGGNKDLVVKNVGGSPANNHQNLISDGVDPLVSSQKHQGSQAGFDIIMAHEDEETMVTIVDGPKRPRTNPHLLGVSVTGSNDVLNSVSAGLAQQASRDQ</sequence>
<organism evidence="1 2">
    <name type="scientific">Hibiscus sabdariffa</name>
    <name type="common">roselle</name>
    <dbReference type="NCBI Taxonomy" id="183260"/>
    <lineage>
        <taxon>Eukaryota</taxon>
        <taxon>Viridiplantae</taxon>
        <taxon>Streptophyta</taxon>
        <taxon>Embryophyta</taxon>
        <taxon>Tracheophyta</taxon>
        <taxon>Spermatophyta</taxon>
        <taxon>Magnoliopsida</taxon>
        <taxon>eudicotyledons</taxon>
        <taxon>Gunneridae</taxon>
        <taxon>Pentapetalae</taxon>
        <taxon>rosids</taxon>
        <taxon>malvids</taxon>
        <taxon>Malvales</taxon>
        <taxon>Malvaceae</taxon>
        <taxon>Malvoideae</taxon>
        <taxon>Hibiscus</taxon>
    </lineage>
</organism>
<evidence type="ECO:0000313" key="1">
    <source>
        <dbReference type="EMBL" id="KAK8993155.1"/>
    </source>
</evidence>
<keyword evidence="2" id="KW-1185">Reference proteome</keyword>
<gene>
    <name evidence="1" type="ORF">V6N11_033259</name>
</gene>
<dbReference type="EMBL" id="JBBPBN010000049">
    <property type="protein sequence ID" value="KAK8993155.1"/>
    <property type="molecule type" value="Genomic_DNA"/>
</dbReference>
<name>A0ABR2PXI2_9ROSI</name>
<comment type="caution">
    <text evidence="1">The sequence shown here is derived from an EMBL/GenBank/DDBJ whole genome shotgun (WGS) entry which is preliminary data.</text>
</comment>
<evidence type="ECO:0000313" key="2">
    <source>
        <dbReference type="Proteomes" id="UP001396334"/>
    </source>
</evidence>
<accession>A0ABR2PXI2</accession>
<proteinExistence type="predicted"/>
<dbReference type="Proteomes" id="UP001396334">
    <property type="component" value="Unassembled WGS sequence"/>
</dbReference>